<dbReference type="InterPro" id="IPR011990">
    <property type="entry name" value="TPR-like_helical_dom_sf"/>
</dbReference>
<dbReference type="Proteomes" id="UP000694941">
    <property type="component" value="Unplaced"/>
</dbReference>
<name>A0ABM1BK89_LIMPO</name>
<proteinExistence type="predicted"/>
<feature type="compositionally biased region" description="Polar residues" evidence="1">
    <location>
        <begin position="551"/>
        <end position="572"/>
    </location>
</feature>
<dbReference type="InterPro" id="IPR039495">
    <property type="entry name" value="TAF1A"/>
</dbReference>
<reference evidence="3 4" key="1">
    <citation type="submission" date="2025-05" db="UniProtKB">
        <authorList>
            <consortium name="RefSeq"/>
        </authorList>
    </citation>
    <scope>IDENTIFICATION</scope>
    <source>
        <tissue evidence="3 4">Muscle</tissue>
    </source>
</reference>
<dbReference type="PANTHER" id="PTHR32122">
    <property type="entry name" value="TATA BOX-BINDING PROTEIN ASSOCIATED FACTOR RNA POLYMERASE I SUBUNIT A"/>
    <property type="match status" value="1"/>
</dbReference>
<keyword evidence="2" id="KW-1185">Reference proteome</keyword>
<evidence type="ECO:0000313" key="4">
    <source>
        <dbReference type="RefSeq" id="XP_022251720.1"/>
    </source>
</evidence>
<organism evidence="2 3">
    <name type="scientific">Limulus polyphemus</name>
    <name type="common">Atlantic horseshoe crab</name>
    <dbReference type="NCBI Taxonomy" id="6850"/>
    <lineage>
        <taxon>Eukaryota</taxon>
        <taxon>Metazoa</taxon>
        <taxon>Ecdysozoa</taxon>
        <taxon>Arthropoda</taxon>
        <taxon>Chelicerata</taxon>
        <taxon>Merostomata</taxon>
        <taxon>Xiphosura</taxon>
        <taxon>Limulidae</taxon>
        <taxon>Limulus</taxon>
    </lineage>
</organism>
<feature type="compositionally biased region" description="Basic residues" evidence="1">
    <location>
        <begin position="1"/>
        <end position="15"/>
    </location>
</feature>
<feature type="region of interest" description="Disordered" evidence="1">
    <location>
        <begin position="1"/>
        <end position="24"/>
    </location>
</feature>
<dbReference type="Gene3D" id="1.25.40.10">
    <property type="entry name" value="Tetratricopeptide repeat domain"/>
    <property type="match status" value="1"/>
</dbReference>
<feature type="compositionally biased region" description="Basic and acidic residues" evidence="1">
    <location>
        <begin position="498"/>
        <end position="514"/>
    </location>
</feature>
<feature type="compositionally biased region" description="Basic residues" evidence="1">
    <location>
        <begin position="822"/>
        <end position="831"/>
    </location>
</feature>
<protein>
    <submittedName>
        <fullName evidence="3 4">Uncharacterized protein LOC106467819</fullName>
    </submittedName>
</protein>
<evidence type="ECO:0000313" key="3">
    <source>
        <dbReference type="RefSeq" id="XP_013783652.1"/>
    </source>
</evidence>
<accession>A0ABM1BK89</accession>
<dbReference type="RefSeq" id="XP_013783652.1">
    <property type="nucleotide sequence ID" value="XM_013928198.2"/>
</dbReference>
<feature type="compositionally biased region" description="Basic residues" evidence="1">
    <location>
        <begin position="531"/>
        <end position="550"/>
    </location>
</feature>
<feature type="compositionally biased region" description="Polar residues" evidence="1">
    <location>
        <begin position="638"/>
        <end position="667"/>
    </location>
</feature>
<feature type="region of interest" description="Disordered" evidence="1">
    <location>
        <begin position="812"/>
        <end position="831"/>
    </location>
</feature>
<gene>
    <name evidence="3 4" type="primary">LOC106467819</name>
</gene>
<dbReference type="GeneID" id="106467819"/>
<dbReference type="Pfam" id="PF14929">
    <property type="entry name" value="TAF1_subA"/>
    <property type="match status" value="1"/>
</dbReference>
<feature type="compositionally biased region" description="Basic and acidic residues" evidence="1">
    <location>
        <begin position="714"/>
        <end position="727"/>
    </location>
</feature>
<sequence length="831" mass="96473">MVKTFKRTQKSKKKKTETGAGGHEKKINAHKEEIYVDLNKLKLTLKLLVEHDKPIYESVPVTQNVTLKATRPTNLVTSKRLLPVLMACLMNHRYEAAAKIMQALSMVVHNLDHIIYKGGLQILENHPSSTEEQIQYFIRQLKNLGFINKREIILEHLIYLLKQGKLQQAQTDVNHLLSRHRCYIRKNQVVDTTMKAYMGLLDYIQWAHLVNSSLDQTDENEKCLSQQAINCHAEKAVKAFQEVLKVPGQWDIFVLKLVEMLEYDNRIDDAIADLEMYATNNPTHLHSHIYLFEFLKRQGRDPDKQLECLKKIVRISPSDPRVLELVDMLEPRENGIEKCIRLLFTYVDQYPNKTSLKAWEKLASLIADVYKRPTQSKLNLLRRSWKSRSSYWPAYHFSSSSLHLEKKNGIKLALNKAKVLAFVTTEQTTFFELLETEFRKQNKSHRLEQLQKIISSAKDIQWYITDSSSQQSIFQDLDKNGDDFENEIENSSEVGNPDNDHANQKISDQEKNNPSEDTIGQENSEQVNKEKVKRKRKKESKIIKQNKSHSLKQLQNNTSSVRDSSFQQSTFQDLDKNEEIEDSNEAENPDKYNANQEISDQEKNNPLEDTIGQEIQENSDHVNKKKVKRKRKEESKITKQNTSHSLKQLQNNTSSVRDSSFQQSTFQDLDKNETENSNKAENPDIYNASQKISDQEKNNPCGDMIDSCTLSGHKIQENSDQLSKENISEAENPDNDYTEKKKSNKKNNNPCGDMIDSCTLTWDEIKEKNDQLNTENSKRKRKRVKEMKLCESSSAMAEELSNNEEFEKCQVPELENSYITKQNKKKKHRRE</sequence>
<feature type="region of interest" description="Disordered" evidence="1">
    <location>
        <begin position="767"/>
        <end position="786"/>
    </location>
</feature>
<evidence type="ECO:0000313" key="2">
    <source>
        <dbReference type="Proteomes" id="UP000694941"/>
    </source>
</evidence>
<feature type="compositionally biased region" description="Basic and acidic residues" evidence="1">
    <location>
        <begin position="668"/>
        <end position="682"/>
    </location>
</feature>
<feature type="compositionally biased region" description="Polar residues" evidence="1">
    <location>
        <begin position="515"/>
        <end position="525"/>
    </location>
</feature>
<dbReference type="InterPro" id="IPR052669">
    <property type="entry name" value="SL1/TIF-IB_Component"/>
</dbReference>
<dbReference type="SUPFAM" id="SSF48452">
    <property type="entry name" value="TPR-like"/>
    <property type="match status" value="1"/>
</dbReference>
<feature type="compositionally biased region" description="Acidic residues" evidence="1">
    <location>
        <begin position="576"/>
        <end position="587"/>
    </location>
</feature>
<feature type="region of interest" description="Disordered" evidence="1">
    <location>
        <begin position="477"/>
        <end position="753"/>
    </location>
</feature>
<dbReference type="PANTHER" id="PTHR32122:SF1">
    <property type="entry name" value="TATA BOX-BINDING PROTEIN-ASSOCIATED FACTOR RNA POLYMERASE I SUBUNIT A"/>
    <property type="match status" value="1"/>
</dbReference>
<dbReference type="RefSeq" id="XP_022251720.1">
    <property type="nucleotide sequence ID" value="XM_022396012.1"/>
</dbReference>
<evidence type="ECO:0000256" key="1">
    <source>
        <dbReference type="SAM" id="MobiDB-lite"/>
    </source>
</evidence>